<organism evidence="1 2">
    <name type="scientific">Lysinibacillus sphaericus</name>
    <name type="common">Bacillus sphaericus</name>
    <dbReference type="NCBI Taxonomy" id="1421"/>
    <lineage>
        <taxon>Bacteria</taxon>
        <taxon>Bacillati</taxon>
        <taxon>Bacillota</taxon>
        <taxon>Bacilli</taxon>
        <taxon>Bacillales</taxon>
        <taxon>Bacillaceae</taxon>
        <taxon>Lysinibacillus</taxon>
    </lineage>
</organism>
<gene>
    <name evidence="1" type="ORF">C7Y47_23490</name>
</gene>
<dbReference type="OrthoDB" id="2736238at2"/>
<dbReference type="Proteomes" id="UP000317944">
    <property type="component" value="Unassembled WGS sequence"/>
</dbReference>
<protein>
    <submittedName>
        <fullName evidence="1">Uncharacterized protein</fullName>
    </submittedName>
</protein>
<evidence type="ECO:0000313" key="2">
    <source>
        <dbReference type="Proteomes" id="UP000317944"/>
    </source>
</evidence>
<accession>A0A544U7L5</accession>
<evidence type="ECO:0000313" key="1">
    <source>
        <dbReference type="EMBL" id="TQR27186.1"/>
    </source>
</evidence>
<proteinExistence type="predicted"/>
<dbReference type="EMBL" id="SADV01000038">
    <property type="protein sequence ID" value="TQR27186.1"/>
    <property type="molecule type" value="Genomic_DNA"/>
</dbReference>
<dbReference type="RefSeq" id="WP_142510948.1">
    <property type="nucleotide sequence ID" value="NZ_SADV01000038.1"/>
</dbReference>
<sequence length="103" mass="11796">MGRKVAKKYILFTGEAHENMKFDFTHKQIEIFISLWNAGVSIDRIAKRFLISHANVALIVMDLEMAGRIGPRVGGLLGKQKVVSLKKMFSKVIYLFEVLQRMK</sequence>
<name>A0A544U7L5_LYSSH</name>
<comment type="caution">
    <text evidence="1">The sequence shown here is derived from an EMBL/GenBank/DDBJ whole genome shotgun (WGS) entry which is preliminary data.</text>
</comment>
<dbReference type="AlphaFoldDB" id="A0A544U7L5"/>
<reference evidence="1 2" key="1">
    <citation type="submission" date="2018-03" db="EMBL/GenBank/DDBJ databases">
        <title>Aerobic endospore-forming bacteria genome sequencing and assembly.</title>
        <authorList>
            <person name="Cavalcante D.A."/>
            <person name="Driks A."/>
            <person name="Putonti C."/>
            <person name="De-Souza M.T."/>
        </authorList>
    </citation>
    <scope>NUCLEOTIDE SEQUENCE [LARGE SCALE GENOMIC DNA]</scope>
    <source>
        <strain evidence="1 2">SDF0037</strain>
    </source>
</reference>